<name>A0A1M6E220_9FLAO</name>
<dbReference type="RefSeq" id="WP_072781955.1">
    <property type="nucleotide sequence ID" value="NZ_CP045292.1"/>
</dbReference>
<organism evidence="1 2">
    <name type="scientific">Flavobacterium haoranii</name>
    <dbReference type="NCBI Taxonomy" id="683124"/>
    <lineage>
        <taxon>Bacteria</taxon>
        <taxon>Pseudomonadati</taxon>
        <taxon>Bacteroidota</taxon>
        <taxon>Flavobacteriia</taxon>
        <taxon>Flavobacteriales</taxon>
        <taxon>Flavobacteriaceae</taxon>
        <taxon>Flavobacterium</taxon>
    </lineage>
</organism>
<evidence type="ECO:0008006" key="3">
    <source>
        <dbReference type="Google" id="ProtNLM"/>
    </source>
</evidence>
<dbReference type="STRING" id="683124.SAMN05444337_0813"/>
<dbReference type="Proteomes" id="UP000184232">
    <property type="component" value="Unassembled WGS sequence"/>
</dbReference>
<accession>A0A1M6E220</accession>
<sequence length="159" mass="17961">MVKFISFISVLVMLSCSCKQNLDTSQKTAFEVQEIIVESLTYQSWVAGVQGGGSGINVTVNFKNALPKDVVLKSLKLLQYTTYNITAQDEKIYLGYIRTEANQRNFDEKITDEVKVQTKPIENGKAILVFEKNGKVFEKEVQNVKKLEMLAYPTAKPRN</sequence>
<dbReference type="EMBL" id="FQZH01000001">
    <property type="protein sequence ID" value="SHI79318.1"/>
    <property type="molecule type" value="Genomic_DNA"/>
</dbReference>
<keyword evidence="2" id="KW-1185">Reference proteome</keyword>
<dbReference type="OrthoDB" id="1364277at2"/>
<dbReference type="AlphaFoldDB" id="A0A1M6E220"/>
<protein>
    <recommendedName>
        <fullName evidence="3">Lipoprotein</fullName>
    </recommendedName>
</protein>
<reference evidence="1 2" key="1">
    <citation type="submission" date="2016-11" db="EMBL/GenBank/DDBJ databases">
        <authorList>
            <person name="Jaros S."/>
            <person name="Januszkiewicz K."/>
            <person name="Wedrychowicz H."/>
        </authorList>
    </citation>
    <scope>NUCLEOTIDE SEQUENCE [LARGE SCALE GENOMIC DNA]</scope>
    <source>
        <strain evidence="1 2">DSM 22807</strain>
    </source>
</reference>
<gene>
    <name evidence="1" type="ORF">SAMN05444337_0813</name>
</gene>
<proteinExistence type="predicted"/>
<evidence type="ECO:0000313" key="2">
    <source>
        <dbReference type="Proteomes" id="UP000184232"/>
    </source>
</evidence>
<evidence type="ECO:0000313" key="1">
    <source>
        <dbReference type="EMBL" id="SHI79318.1"/>
    </source>
</evidence>
<dbReference type="PROSITE" id="PS51257">
    <property type="entry name" value="PROKAR_LIPOPROTEIN"/>
    <property type="match status" value="1"/>
</dbReference>